<dbReference type="PANTHER" id="PTHR12526">
    <property type="entry name" value="GLYCOSYLTRANSFERASE"/>
    <property type="match status" value="1"/>
</dbReference>
<evidence type="ECO:0000313" key="4">
    <source>
        <dbReference type="Proteomes" id="UP000515808"/>
    </source>
</evidence>
<reference evidence="3 4" key="1">
    <citation type="submission" date="2020-08" db="EMBL/GenBank/DDBJ databases">
        <title>Polaribacter sp. L12M9 isolated from gut of the Korean scallop.</title>
        <authorList>
            <person name="Jeong Y.S."/>
        </authorList>
    </citation>
    <scope>NUCLEOTIDE SEQUENCE [LARGE SCALE GENOMIC DNA]</scope>
    <source>
        <strain evidence="3 4">L12M9</strain>
    </source>
</reference>
<feature type="coiled-coil region" evidence="1">
    <location>
        <begin position="159"/>
        <end position="186"/>
    </location>
</feature>
<dbReference type="RefSeq" id="WP_187483137.1">
    <property type="nucleotide sequence ID" value="NZ_CP060695.1"/>
</dbReference>
<gene>
    <name evidence="3" type="ORF">H9W90_03805</name>
</gene>
<evidence type="ECO:0000259" key="2">
    <source>
        <dbReference type="Pfam" id="PF00534"/>
    </source>
</evidence>
<dbReference type="GO" id="GO:0016757">
    <property type="term" value="F:glycosyltransferase activity"/>
    <property type="evidence" value="ECO:0007669"/>
    <property type="project" value="InterPro"/>
</dbReference>
<accession>A0A7G9LCA6</accession>
<dbReference type="InterPro" id="IPR001296">
    <property type="entry name" value="Glyco_trans_1"/>
</dbReference>
<dbReference type="EMBL" id="CP060695">
    <property type="protein sequence ID" value="QNM86255.1"/>
    <property type="molecule type" value="Genomic_DNA"/>
</dbReference>
<dbReference type="AlphaFoldDB" id="A0A7G9LCA6"/>
<name>A0A7G9LCA6_9FLAO</name>
<feature type="domain" description="Glycosyl transferase family 1" evidence="2">
    <location>
        <begin position="230"/>
        <end position="380"/>
    </location>
</feature>
<keyword evidence="4" id="KW-1185">Reference proteome</keyword>
<evidence type="ECO:0000256" key="1">
    <source>
        <dbReference type="SAM" id="Coils"/>
    </source>
</evidence>
<sequence length="412" mass="47327">MKVLQITYSSKGGAGIAAKRLHTALQQNGVSSAYLSTNLTIDFKNEIVNDSFFKYKKPTILKRIGLKFLNLFPISKKSQLSKKINQYKKEKGFEIISSPFSSFKLQNHPLFLEADIINLHWVSGILDYTTFFKACKKPIVWTFHDMNPFLGMFHYKNDYNKATIELADFNKKIENIQEQNLNYIKKGAIISPSKWLLEEAIAGGFFTRFIKKNIVNSIDLDTFAIKNKVELRSNYSIKKNEFVILFVAEDVSNYRKGFDLLLDSLSYLNEIQFTILTIGIDKPNNYGKVKVISLGKIYDENKIVEIYNLADVFVLPSREDNLPNVILESFAVGLPIISYNIGGIKEHVLPNKTGFISKELTGVSLSEKIIAFYKAKESFNSLQIRKYAEEHFSFYNQYKGYSKIYKELLKND</sequence>
<dbReference type="SUPFAM" id="SSF53756">
    <property type="entry name" value="UDP-Glycosyltransferase/glycogen phosphorylase"/>
    <property type="match status" value="1"/>
</dbReference>
<keyword evidence="3" id="KW-0808">Transferase</keyword>
<dbReference type="PANTHER" id="PTHR12526:SF637">
    <property type="entry name" value="GLYCOSYLTRANSFERASE EPSF-RELATED"/>
    <property type="match status" value="1"/>
</dbReference>
<protein>
    <submittedName>
        <fullName evidence="3">Glycosyltransferase</fullName>
    </submittedName>
</protein>
<keyword evidence="1" id="KW-0175">Coiled coil</keyword>
<dbReference type="KEGG" id="ppec:H9W90_03805"/>
<dbReference type="Pfam" id="PF00534">
    <property type="entry name" value="Glycos_transf_1"/>
    <property type="match status" value="1"/>
</dbReference>
<organism evidence="3 4">
    <name type="scientific">Polaribacter pectinis</name>
    <dbReference type="NCBI Taxonomy" id="2738844"/>
    <lineage>
        <taxon>Bacteria</taxon>
        <taxon>Pseudomonadati</taxon>
        <taxon>Bacteroidota</taxon>
        <taxon>Flavobacteriia</taxon>
        <taxon>Flavobacteriales</taxon>
        <taxon>Flavobacteriaceae</taxon>
    </lineage>
</organism>
<evidence type="ECO:0000313" key="3">
    <source>
        <dbReference type="EMBL" id="QNM86255.1"/>
    </source>
</evidence>
<dbReference type="Proteomes" id="UP000515808">
    <property type="component" value="Chromosome"/>
</dbReference>
<proteinExistence type="predicted"/>
<dbReference type="Gene3D" id="3.40.50.2000">
    <property type="entry name" value="Glycogen Phosphorylase B"/>
    <property type="match status" value="2"/>
</dbReference>